<accession>D3B2F9</accession>
<dbReference type="Proteomes" id="UP000001396">
    <property type="component" value="Unassembled WGS sequence"/>
</dbReference>
<comment type="caution">
    <text evidence="1">The sequence shown here is derived from an EMBL/GenBank/DDBJ whole genome shotgun (WGS) entry which is preliminary data.</text>
</comment>
<dbReference type="InParanoid" id="D3B2F9"/>
<dbReference type="AlphaFoldDB" id="D3B2F9"/>
<dbReference type="InterPro" id="IPR015915">
    <property type="entry name" value="Kelch-typ_b-propeller"/>
</dbReference>
<dbReference type="GeneID" id="31358094"/>
<protein>
    <submittedName>
        <fullName evidence="1">Uncharacterized protein</fullName>
    </submittedName>
</protein>
<dbReference type="Gene3D" id="2.120.10.80">
    <property type="entry name" value="Kelch-type beta propeller"/>
    <property type="match status" value="1"/>
</dbReference>
<name>D3B2F9_HETP5</name>
<dbReference type="EMBL" id="ADBJ01000010">
    <property type="protein sequence ID" value="EFA83507.1"/>
    <property type="molecule type" value="Genomic_DNA"/>
</dbReference>
<sequence>MSSLSLSQSQSLFVGGSGGGSGNGHHQHSMSFIFSVDCDNEAMLYNLTNTEVELLDIRSHGACTFNSMVVVGDSIYTFGGDDFSSRYQRFSIKSKSIDMEGDIVGIEGGKDISVCFDGYENIYLLNGYKRSTLVISRFNLHTMQFISAHCHDGNGKIYIHSDDRRFFSINIDTKEIKQLKHLDLHFKNFCSMVYHQVDPSHSFIYLLGGKHYGNHRYSIESDKWQSVFKDSHSDRRTCGSLFYSLNTTTF</sequence>
<organism evidence="1 2">
    <name type="scientific">Heterostelium pallidum (strain ATCC 26659 / Pp 5 / PN500)</name>
    <name type="common">Cellular slime mold</name>
    <name type="synonym">Polysphondylium pallidum</name>
    <dbReference type="NCBI Taxonomy" id="670386"/>
    <lineage>
        <taxon>Eukaryota</taxon>
        <taxon>Amoebozoa</taxon>
        <taxon>Evosea</taxon>
        <taxon>Eumycetozoa</taxon>
        <taxon>Dictyostelia</taxon>
        <taxon>Acytosteliales</taxon>
        <taxon>Acytosteliaceae</taxon>
        <taxon>Heterostelium</taxon>
    </lineage>
</organism>
<dbReference type="InterPro" id="IPR011043">
    <property type="entry name" value="Gal_Oxase/kelch_b-propeller"/>
</dbReference>
<reference evidence="1 2" key="1">
    <citation type="journal article" date="2011" name="Genome Res.">
        <title>Phylogeny-wide analysis of social amoeba genomes highlights ancient origins for complex intercellular communication.</title>
        <authorList>
            <person name="Heidel A.J."/>
            <person name="Lawal H.M."/>
            <person name="Felder M."/>
            <person name="Schilde C."/>
            <person name="Helps N.R."/>
            <person name="Tunggal B."/>
            <person name="Rivero F."/>
            <person name="John U."/>
            <person name="Schleicher M."/>
            <person name="Eichinger L."/>
            <person name="Platzer M."/>
            <person name="Noegel A.A."/>
            <person name="Schaap P."/>
            <person name="Gloeckner G."/>
        </authorList>
    </citation>
    <scope>NUCLEOTIDE SEQUENCE [LARGE SCALE GENOMIC DNA]</scope>
    <source>
        <strain evidence="2">ATCC 26659 / Pp 5 / PN500</strain>
    </source>
</reference>
<evidence type="ECO:0000313" key="1">
    <source>
        <dbReference type="EMBL" id="EFA83507.1"/>
    </source>
</evidence>
<evidence type="ECO:0000313" key="2">
    <source>
        <dbReference type="Proteomes" id="UP000001396"/>
    </source>
</evidence>
<keyword evidence="2" id="KW-1185">Reference proteome</keyword>
<dbReference type="RefSeq" id="XP_020435624.1">
    <property type="nucleotide sequence ID" value="XM_020573552.1"/>
</dbReference>
<gene>
    <name evidence="1" type="ORF">PPL_02571</name>
</gene>
<dbReference type="SUPFAM" id="SSF50965">
    <property type="entry name" value="Galactose oxidase, central domain"/>
    <property type="match status" value="1"/>
</dbReference>
<proteinExistence type="predicted"/>